<dbReference type="InterPro" id="IPR013543">
    <property type="entry name" value="Ca/CaM-dep_prot_kinase-assoc"/>
</dbReference>
<dbReference type="GO" id="GO:0004683">
    <property type="term" value="F:calcium/calmodulin-dependent protein kinase activity"/>
    <property type="evidence" value="ECO:0007669"/>
    <property type="project" value="InterPro"/>
</dbReference>
<feature type="domain" description="Calcium/calmodulin-dependent protein kinase II association-domain" evidence="1">
    <location>
        <begin position="7"/>
        <end position="126"/>
    </location>
</feature>
<dbReference type="Proteomes" id="UP000318017">
    <property type="component" value="Chromosome"/>
</dbReference>
<dbReference type="GO" id="GO:0005516">
    <property type="term" value="F:calmodulin binding"/>
    <property type="evidence" value="ECO:0007669"/>
    <property type="project" value="InterPro"/>
</dbReference>
<proteinExistence type="predicted"/>
<sequence>MSDRDVLLNLTQSLLESIVQGNWKAYEEMCDPSISCFEPEALGNLVEGMDFHRYYFDLERSGDVKVQTTITSPHVRLMGDAAIVSYIRLTQSLNASGIPSSRACEETRVWEKQAGEWKHVHVHRSPPGN</sequence>
<keyword evidence="2" id="KW-0418">Kinase</keyword>
<keyword evidence="3" id="KW-1185">Reference proteome</keyword>
<evidence type="ECO:0000259" key="1">
    <source>
        <dbReference type="Pfam" id="PF08332"/>
    </source>
</evidence>
<reference evidence="2 3" key="1">
    <citation type="submission" date="2019-02" db="EMBL/GenBank/DDBJ databases">
        <title>Deep-cultivation of Planctomycetes and their phenomic and genomic characterization uncovers novel biology.</title>
        <authorList>
            <person name="Wiegand S."/>
            <person name="Jogler M."/>
            <person name="Boedeker C."/>
            <person name="Pinto D."/>
            <person name="Vollmers J."/>
            <person name="Rivas-Marin E."/>
            <person name="Kohn T."/>
            <person name="Peeters S.H."/>
            <person name="Heuer A."/>
            <person name="Rast P."/>
            <person name="Oberbeckmann S."/>
            <person name="Bunk B."/>
            <person name="Jeske O."/>
            <person name="Meyerdierks A."/>
            <person name="Storesund J.E."/>
            <person name="Kallscheuer N."/>
            <person name="Luecker S."/>
            <person name="Lage O.M."/>
            <person name="Pohl T."/>
            <person name="Merkel B.J."/>
            <person name="Hornburger P."/>
            <person name="Mueller R.-W."/>
            <person name="Bruemmer F."/>
            <person name="Labrenz M."/>
            <person name="Spormann A.M."/>
            <person name="Op den Camp H."/>
            <person name="Overmann J."/>
            <person name="Amann R."/>
            <person name="Jetten M.S.M."/>
            <person name="Mascher T."/>
            <person name="Medema M.H."/>
            <person name="Devos D.P."/>
            <person name="Kaster A.-K."/>
            <person name="Ovreas L."/>
            <person name="Rohde M."/>
            <person name="Galperin M.Y."/>
            <person name="Jogler C."/>
        </authorList>
    </citation>
    <scope>NUCLEOTIDE SEQUENCE [LARGE SCALE GENOMIC DNA]</scope>
    <source>
        <strain evidence="2 3">Q31a</strain>
    </source>
</reference>
<keyword evidence="2" id="KW-0808">Transferase</keyword>
<dbReference type="Pfam" id="PF08332">
    <property type="entry name" value="CaMKII_AD"/>
    <property type="match status" value="1"/>
</dbReference>
<dbReference type="SUPFAM" id="SSF54427">
    <property type="entry name" value="NTF2-like"/>
    <property type="match status" value="1"/>
</dbReference>
<evidence type="ECO:0000313" key="3">
    <source>
        <dbReference type="Proteomes" id="UP000318017"/>
    </source>
</evidence>
<dbReference type="Gene3D" id="3.10.450.50">
    <property type="match status" value="1"/>
</dbReference>
<gene>
    <name evidence="2" type="ORF">Q31a_31370</name>
</gene>
<dbReference type="EMBL" id="CP036298">
    <property type="protein sequence ID" value="QDV24815.1"/>
    <property type="molecule type" value="Genomic_DNA"/>
</dbReference>
<dbReference type="RefSeq" id="WP_145079008.1">
    <property type="nucleotide sequence ID" value="NZ_CP036298.1"/>
</dbReference>
<dbReference type="OrthoDB" id="213545at2"/>
<dbReference type="InterPro" id="IPR032710">
    <property type="entry name" value="NTF2-like_dom_sf"/>
</dbReference>
<evidence type="ECO:0000313" key="2">
    <source>
        <dbReference type="EMBL" id="QDV24815.1"/>
    </source>
</evidence>
<organism evidence="2 3">
    <name type="scientific">Aureliella helgolandensis</name>
    <dbReference type="NCBI Taxonomy" id="2527968"/>
    <lineage>
        <taxon>Bacteria</taxon>
        <taxon>Pseudomonadati</taxon>
        <taxon>Planctomycetota</taxon>
        <taxon>Planctomycetia</taxon>
        <taxon>Pirellulales</taxon>
        <taxon>Pirellulaceae</taxon>
        <taxon>Aureliella</taxon>
    </lineage>
</organism>
<protein>
    <submittedName>
        <fullName evidence="2">Calcium/calmodulin dependent protein kinase II Association</fullName>
    </submittedName>
</protein>
<accession>A0A518G8A6</accession>
<name>A0A518G8A6_9BACT</name>
<dbReference type="KEGG" id="ahel:Q31a_31370"/>
<dbReference type="AlphaFoldDB" id="A0A518G8A6"/>